<dbReference type="GO" id="GO:0016887">
    <property type="term" value="F:ATP hydrolysis activity"/>
    <property type="evidence" value="ECO:0007669"/>
    <property type="project" value="InterPro"/>
</dbReference>
<dbReference type="SUPFAM" id="SSF110942">
    <property type="entry name" value="HSP90 C-terminal domain"/>
    <property type="match status" value="1"/>
</dbReference>
<evidence type="ECO:0000313" key="3">
    <source>
        <dbReference type="EMBL" id="ETO16152.1"/>
    </source>
</evidence>
<dbReference type="OMA" id="ILHREWI"/>
<dbReference type="GO" id="GO:0140662">
    <property type="term" value="F:ATP-dependent protein folding chaperone"/>
    <property type="evidence" value="ECO:0007669"/>
    <property type="project" value="InterPro"/>
</dbReference>
<name>X6MRS1_RETFI</name>
<dbReference type="Gene3D" id="1.20.120.790">
    <property type="entry name" value="Heat shock protein 90, C-terminal domain"/>
    <property type="match status" value="1"/>
</dbReference>
<keyword evidence="4" id="KW-1185">Reference proteome</keyword>
<protein>
    <recommendedName>
        <fullName evidence="5">Heat shock protein 90</fullName>
    </recommendedName>
</protein>
<comment type="caution">
    <text evidence="3">The sequence shown here is derived from an EMBL/GenBank/DDBJ whole genome shotgun (WGS) entry which is preliminary data.</text>
</comment>
<dbReference type="InterPro" id="IPR001404">
    <property type="entry name" value="Hsp90_fam"/>
</dbReference>
<gene>
    <name evidence="3" type="ORF">RFI_21208</name>
</gene>
<dbReference type="InterPro" id="IPR037196">
    <property type="entry name" value="HSP90_C"/>
</dbReference>
<dbReference type="GO" id="GO:0051082">
    <property type="term" value="F:unfolded protein binding"/>
    <property type="evidence" value="ECO:0007669"/>
    <property type="project" value="InterPro"/>
</dbReference>
<organism evidence="3 4">
    <name type="scientific">Reticulomyxa filosa</name>
    <dbReference type="NCBI Taxonomy" id="46433"/>
    <lineage>
        <taxon>Eukaryota</taxon>
        <taxon>Sar</taxon>
        <taxon>Rhizaria</taxon>
        <taxon>Retaria</taxon>
        <taxon>Foraminifera</taxon>
        <taxon>Monothalamids</taxon>
        <taxon>Reticulomyxidae</taxon>
        <taxon>Reticulomyxa</taxon>
    </lineage>
</organism>
<dbReference type="Pfam" id="PF00183">
    <property type="entry name" value="HSP90"/>
    <property type="match status" value="1"/>
</dbReference>
<dbReference type="AlphaFoldDB" id="X6MRS1"/>
<proteinExistence type="inferred from homology"/>
<evidence type="ECO:0000256" key="2">
    <source>
        <dbReference type="ARBA" id="ARBA00023186"/>
    </source>
</evidence>
<reference evidence="3 4" key="1">
    <citation type="journal article" date="2013" name="Curr. Biol.">
        <title>The Genome of the Foraminiferan Reticulomyxa filosa.</title>
        <authorList>
            <person name="Glockner G."/>
            <person name="Hulsmann N."/>
            <person name="Schleicher M."/>
            <person name="Noegel A.A."/>
            <person name="Eichinger L."/>
            <person name="Gallinger C."/>
            <person name="Pawlowski J."/>
            <person name="Sierra R."/>
            <person name="Euteneuer U."/>
            <person name="Pillet L."/>
            <person name="Moustafa A."/>
            <person name="Platzer M."/>
            <person name="Groth M."/>
            <person name="Szafranski K."/>
            <person name="Schliwa M."/>
        </authorList>
    </citation>
    <scope>NUCLEOTIDE SEQUENCE [LARGE SCALE GENOMIC DNA]</scope>
</reference>
<evidence type="ECO:0008006" key="5">
    <source>
        <dbReference type="Google" id="ProtNLM"/>
    </source>
</evidence>
<dbReference type="Proteomes" id="UP000023152">
    <property type="component" value="Unassembled WGS sequence"/>
</dbReference>
<sequence length="178" mass="20628">MKKMKEIMEDKVEKVIVSYQMVDSTCPLVTVEYGWSTYGKKYEGSSTRDNSMTQYMQSKKTMEINTNHEIVSSLKEKFAAYQSDKTIKDLVLLLFEMALLTSGFSLEETVKFAGCIHKLVKLVISIFDYDGDDYTQEVAAKEVQENKQMTNQTMHRKCQSRQWKKLINFVVSLNKEIV</sequence>
<dbReference type="EMBL" id="ASPP01018523">
    <property type="protein sequence ID" value="ETO16152.1"/>
    <property type="molecule type" value="Genomic_DNA"/>
</dbReference>
<dbReference type="OrthoDB" id="1744115at2759"/>
<evidence type="ECO:0000256" key="1">
    <source>
        <dbReference type="ARBA" id="ARBA00008239"/>
    </source>
</evidence>
<dbReference type="GO" id="GO:0005524">
    <property type="term" value="F:ATP binding"/>
    <property type="evidence" value="ECO:0007669"/>
    <property type="project" value="InterPro"/>
</dbReference>
<accession>X6MRS1</accession>
<keyword evidence="2" id="KW-0143">Chaperone</keyword>
<evidence type="ECO:0000313" key="4">
    <source>
        <dbReference type="Proteomes" id="UP000023152"/>
    </source>
</evidence>
<comment type="similarity">
    <text evidence="1">Belongs to the heat shock protein 90 family.</text>
</comment>
<dbReference type="PANTHER" id="PTHR11528">
    <property type="entry name" value="HEAT SHOCK PROTEIN 90 FAMILY MEMBER"/>
    <property type="match status" value="1"/>
</dbReference>